<dbReference type="GO" id="GO:0016740">
    <property type="term" value="F:transferase activity"/>
    <property type="evidence" value="ECO:0007669"/>
    <property type="project" value="UniProtKB-KW"/>
</dbReference>
<sequence length="494" mass="56418">MERRWVINEVKKYKVAIIFLVFNLVFYGVFVIHHYAADTYLTEALVWHETVMQYFMNARWLMSGFAYICEIFDIGYDTQQLMSWGISIVSITLASTIVYHLLLEKCKRCADTARGIWGILASFMLVSNVFMLEYFIFAEYTGMICLGILFDVIAAVFILKCIESQKVYQYFMGIAFAILGINGHQGSFAIFVIICVLFSRDMFANVKIFLKNNLIIGSAYLIPCFINIWETRVGGTSRATRNIDIAASFEKSTGDLINLFKSTANFMPYGTYALFVGILGIYFLYFIIRNRSWKVFIISAYCCIIAILGIYAPLLMTDINAIDVVPRTVYIMGGAIPIILILMLMNLEISPYKNILLSVIVILFLVMQYHGLLKIITGTYQANAVDRYESQYITSYLRDYEEKTGIKVTKMALYWDKNVSGYATGVTGYGAVNERVMSNDWAAPLAIQCLDGYKIESTEKSDEVYKEFFEGKDWTQINDEQFVVIGDTLHFCAY</sequence>
<dbReference type="AlphaFoldDB" id="A0A2Y9C5X1"/>
<feature type="transmembrane region" description="Helical" evidence="1">
    <location>
        <begin position="12"/>
        <end position="36"/>
    </location>
</feature>
<feature type="transmembrane region" description="Helical" evidence="1">
    <location>
        <begin position="115"/>
        <end position="134"/>
    </location>
</feature>
<protein>
    <submittedName>
        <fullName evidence="2">Glucosyltransferase GtrII-like protein</fullName>
    </submittedName>
</protein>
<proteinExistence type="predicted"/>
<dbReference type="EMBL" id="QGDL01000011">
    <property type="protein sequence ID" value="PWJ27566.1"/>
    <property type="molecule type" value="Genomic_DNA"/>
</dbReference>
<keyword evidence="1" id="KW-0472">Membrane</keyword>
<name>A0A2Y9C5X1_9FIRM</name>
<gene>
    <name evidence="2" type="ORF">A8806_1111</name>
</gene>
<feature type="transmembrane region" description="Helical" evidence="1">
    <location>
        <begin position="171"/>
        <end position="199"/>
    </location>
</feature>
<comment type="caution">
    <text evidence="2">The sequence shown here is derived from an EMBL/GenBank/DDBJ whole genome shotgun (WGS) entry which is preliminary data.</text>
</comment>
<feature type="transmembrane region" description="Helical" evidence="1">
    <location>
        <begin position="295"/>
        <end position="316"/>
    </location>
</feature>
<keyword evidence="3" id="KW-1185">Reference proteome</keyword>
<keyword evidence="1" id="KW-0812">Transmembrane</keyword>
<reference evidence="2 3" key="1">
    <citation type="submission" date="2018-05" db="EMBL/GenBank/DDBJ databases">
        <title>The Hungate 1000. A catalogue of reference genomes from the rumen microbiome.</title>
        <authorList>
            <person name="Kelly W."/>
        </authorList>
    </citation>
    <scope>NUCLEOTIDE SEQUENCE [LARGE SCALE GENOMIC DNA]</scope>
    <source>
        <strain evidence="2 3">NLAE-zl-C242</strain>
    </source>
</reference>
<feature type="transmembrane region" description="Helical" evidence="1">
    <location>
        <begin position="81"/>
        <end position="103"/>
    </location>
</feature>
<organism evidence="2 3">
    <name type="scientific">Faecalicatena orotica</name>
    <dbReference type="NCBI Taxonomy" id="1544"/>
    <lineage>
        <taxon>Bacteria</taxon>
        <taxon>Bacillati</taxon>
        <taxon>Bacillota</taxon>
        <taxon>Clostridia</taxon>
        <taxon>Lachnospirales</taxon>
        <taxon>Lachnospiraceae</taxon>
        <taxon>Faecalicatena</taxon>
    </lineage>
</organism>
<evidence type="ECO:0000256" key="1">
    <source>
        <dbReference type="SAM" id="Phobius"/>
    </source>
</evidence>
<dbReference type="Proteomes" id="UP000245845">
    <property type="component" value="Unassembled WGS sequence"/>
</dbReference>
<evidence type="ECO:0000313" key="3">
    <source>
        <dbReference type="Proteomes" id="UP000245845"/>
    </source>
</evidence>
<evidence type="ECO:0000313" key="2">
    <source>
        <dbReference type="EMBL" id="PWJ27566.1"/>
    </source>
</evidence>
<feature type="transmembrane region" description="Helical" evidence="1">
    <location>
        <begin position="354"/>
        <end position="373"/>
    </location>
</feature>
<feature type="transmembrane region" description="Helical" evidence="1">
    <location>
        <begin position="269"/>
        <end position="288"/>
    </location>
</feature>
<keyword evidence="2" id="KW-0808">Transferase</keyword>
<keyword evidence="1" id="KW-1133">Transmembrane helix</keyword>
<accession>A0A2Y9C5X1</accession>
<feature type="transmembrane region" description="Helical" evidence="1">
    <location>
        <begin position="140"/>
        <end position="159"/>
    </location>
</feature>
<feature type="transmembrane region" description="Helical" evidence="1">
    <location>
        <begin position="328"/>
        <end position="347"/>
    </location>
</feature>